<name>A0ABZ0LT33_9ACTN</name>
<feature type="transmembrane region" description="Helical" evidence="9">
    <location>
        <begin position="130"/>
        <end position="149"/>
    </location>
</feature>
<keyword evidence="3" id="KW-0597">Phosphoprotein</keyword>
<feature type="transmembrane region" description="Helical" evidence="9">
    <location>
        <begin position="100"/>
        <end position="118"/>
    </location>
</feature>
<keyword evidence="9" id="KW-1133">Transmembrane helix</keyword>
<keyword evidence="13" id="KW-1185">Reference proteome</keyword>
<evidence type="ECO:0000313" key="13">
    <source>
        <dbReference type="Proteomes" id="UP001301731"/>
    </source>
</evidence>
<evidence type="ECO:0000313" key="12">
    <source>
        <dbReference type="EMBL" id="WOX22460.1"/>
    </source>
</evidence>
<evidence type="ECO:0000256" key="8">
    <source>
        <dbReference type="ARBA" id="ARBA00023012"/>
    </source>
</evidence>
<dbReference type="GO" id="GO:0016301">
    <property type="term" value="F:kinase activity"/>
    <property type="evidence" value="ECO:0007669"/>
    <property type="project" value="UniProtKB-KW"/>
</dbReference>
<feature type="transmembrane region" description="Helical" evidence="9">
    <location>
        <begin position="75"/>
        <end position="93"/>
    </location>
</feature>
<feature type="transmembrane region" description="Helical" evidence="9">
    <location>
        <begin position="14"/>
        <end position="35"/>
    </location>
</feature>
<dbReference type="EC" id="2.7.13.3" evidence="2"/>
<evidence type="ECO:0000256" key="5">
    <source>
        <dbReference type="ARBA" id="ARBA00022741"/>
    </source>
</evidence>
<dbReference type="PANTHER" id="PTHR24421">
    <property type="entry name" value="NITRATE/NITRITE SENSOR PROTEIN NARX-RELATED"/>
    <property type="match status" value="1"/>
</dbReference>
<evidence type="ECO:0000256" key="6">
    <source>
        <dbReference type="ARBA" id="ARBA00022777"/>
    </source>
</evidence>
<keyword evidence="6 12" id="KW-0418">Kinase</keyword>
<keyword evidence="5" id="KW-0547">Nucleotide-binding</keyword>
<reference evidence="12 13" key="1">
    <citation type="submission" date="2023-10" db="EMBL/GenBank/DDBJ databases">
        <title>The genome sequence of Streptomyces sp. HUAS YS2.</title>
        <authorList>
            <person name="Mo P."/>
        </authorList>
    </citation>
    <scope>NUCLEOTIDE SEQUENCE [LARGE SCALE GENOMIC DNA]</scope>
    <source>
        <strain evidence="12 13">HUAS YS2</strain>
    </source>
</reference>
<dbReference type="Pfam" id="PF02518">
    <property type="entry name" value="HATPase_c"/>
    <property type="match status" value="1"/>
</dbReference>
<feature type="domain" description="Signal transduction histidine kinase subgroup 3 dimerisation and phosphoacceptor" evidence="11">
    <location>
        <begin position="165"/>
        <end position="230"/>
    </location>
</feature>
<evidence type="ECO:0000256" key="4">
    <source>
        <dbReference type="ARBA" id="ARBA00022679"/>
    </source>
</evidence>
<dbReference type="Gene3D" id="1.20.5.1930">
    <property type="match status" value="1"/>
</dbReference>
<dbReference type="Gene3D" id="3.30.565.10">
    <property type="entry name" value="Histidine kinase-like ATPase, C-terminal domain"/>
    <property type="match status" value="1"/>
</dbReference>
<gene>
    <name evidence="12" type="ORF">R2D22_14065</name>
</gene>
<organism evidence="12 13">
    <name type="scientific">Streptomyces solicathayae</name>
    <dbReference type="NCBI Taxonomy" id="3081768"/>
    <lineage>
        <taxon>Bacteria</taxon>
        <taxon>Bacillati</taxon>
        <taxon>Actinomycetota</taxon>
        <taxon>Actinomycetes</taxon>
        <taxon>Kitasatosporales</taxon>
        <taxon>Streptomycetaceae</taxon>
        <taxon>Streptomyces</taxon>
    </lineage>
</organism>
<evidence type="ECO:0000259" key="10">
    <source>
        <dbReference type="Pfam" id="PF02518"/>
    </source>
</evidence>
<dbReference type="InterPro" id="IPR036890">
    <property type="entry name" value="HATPase_C_sf"/>
</dbReference>
<keyword evidence="4" id="KW-0808">Transferase</keyword>
<keyword evidence="9" id="KW-0812">Transmembrane</keyword>
<dbReference type="PANTHER" id="PTHR24421:SF10">
    <property type="entry name" value="NITRATE_NITRITE SENSOR PROTEIN NARQ"/>
    <property type="match status" value="1"/>
</dbReference>
<feature type="domain" description="Histidine kinase/HSP90-like ATPase" evidence="10">
    <location>
        <begin position="270"/>
        <end position="359"/>
    </location>
</feature>
<evidence type="ECO:0000256" key="3">
    <source>
        <dbReference type="ARBA" id="ARBA00022553"/>
    </source>
</evidence>
<keyword evidence="7" id="KW-0067">ATP-binding</keyword>
<evidence type="ECO:0000256" key="1">
    <source>
        <dbReference type="ARBA" id="ARBA00000085"/>
    </source>
</evidence>
<accession>A0ABZ0LT33</accession>
<feature type="transmembrane region" description="Helical" evidence="9">
    <location>
        <begin position="47"/>
        <end position="63"/>
    </location>
</feature>
<keyword evidence="9" id="KW-0472">Membrane</keyword>
<dbReference type="SUPFAM" id="SSF55874">
    <property type="entry name" value="ATPase domain of HSP90 chaperone/DNA topoisomerase II/histidine kinase"/>
    <property type="match status" value="1"/>
</dbReference>
<dbReference type="InterPro" id="IPR011712">
    <property type="entry name" value="Sig_transdc_His_kin_sub3_dim/P"/>
</dbReference>
<sequence length="373" mass="37963">MTGTSGAVPAAPPVLAVLAVLAVLPAAVALTALVVGPAPFRARARRAAGRSAGVAGAALLAVLPVLEGTYGESRALFAGACLLVVLQAAAYRWSPRREAVAGGAVAAAAAALWTLPLLPDASFFEHVGLAAFWCVPSAGAAVVGGYPRLTERRRARAVHDAERAEQLRLAHDLHDFVAHDISGIVAQAQAARFVAGQDPAAALPALERIERAGLAALASLDRTVGALRVPLPGLAQVVELVARFGEEGGVRAEAAIGEGVEDALSREVAATVHRVVTEALTNVRRHAAGASRVEVRLVLDGAAVRLTVADDGTSPPPGARERGGTGLIALAERVRATGGDLRTAAAATGWTLTVTLPTTSAAPTRHPQETTTA</sequence>
<keyword evidence="8" id="KW-0902">Two-component regulatory system</keyword>
<dbReference type="CDD" id="cd16917">
    <property type="entry name" value="HATPase_UhpB-NarQ-NarX-like"/>
    <property type="match status" value="1"/>
</dbReference>
<evidence type="ECO:0000256" key="9">
    <source>
        <dbReference type="SAM" id="Phobius"/>
    </source>
</evidence>
<dbReference type="EMBL" id="CP137573">
    <property type="protein sequence ID" value="WOX22460.1"/>
    <property type="molecule type" value="Genomic_DNA"/>
</dbReference>
<dbReference type="Proteomes" id="UP001301731">
    <property type="component" value="Chromosome"/>
</dbReference>
<dbReference type="Pfam" id="PF07730">
    <property type="entry name" value="HisKA_3"/>
    <property type="match status" value="1"/>
</dbReference>
<dbReference type="RefSeq" id="WP_318103507.1">
    <property type="nucleotide sequence ID" value="NZ_CP137573.1"/>
</dbReference>
<protein>
    <recommendedName>
        <fullName evidence="2">histidine kinase</fullName>
        <ecNumber evidence="2">2.7.13.3</ecNumber>
    </recommendedName>
</protein>
<proteinExistence type="predicted"/>
<evidence type="ECO:0000256" key="7">
    <source>
        <dbReference type="ARBA" id="ARBA00022840"/>
    </source>
</evidence>
<dbReference type="InterPro" id="IPR003594">
    <property type="entry name" value="HATPase_dom"/>
</dbReference>
<dbReference type="InterPro" id="IPR050482">
    <property type="entry name" value="Sensor_HK_TwoCompSys"/>
</dbReference>
<comment type="catalytic activity">
    <reaction evidence="1">
        <text>ATP + protein L-histidine = ADP + protein N-phospho-L-histidine.</text>
        <dbReference type="EC" id="2.7.13.3"/>
    </reaction>
</comment>
<evidence type="ECO:0000256" key="2">
    <source>
        <dbReference type="ARBA" id="ARBA00012438"/>
    </source>
</evidence>
<evidence type="ECO:0000259" key="11">
    <source>
        <dbReference type="Pfam" id="PF07730"/>
    </source>
</evidence>